<dbReference type="Pfam" id="PF13432">
    <property type="entry name" value="TPR_16"/>
    <property type="match status" value="1"/>
</dbReference>
<dbReference type="InterPro" id="IPR036280">
    <property type="entry name" value="Multihaem_cyt_sf"/>
</dbReference>
<dbReference type="PANTHER" id="PTHR35038">
    <property type="entry name" value="DISSIMILATORY SULFITE REDUCTASE SIRA"/>
    <property type="match status" value="1"/>
</dbReference>
<evidence type="ECO:0000313" key="5">
    <source>
        <dbReference type="Proteomes" id="UP000244441"/>
    </source>
</evidence>
<protein>
    <recommendedName>
        <fullName evidence="3">Doubled CXXCH motif domain-containing protein</fullName>
    </recommendedName>
</protein>
<dbReference type="PANTHER" id="PTHR35038:SF8">
    <property type="entry name" value="C-TYPE POLYHEME CYTOCHROME OMCC"/>
    <property type="match status" value="1"/>
</dbReference>
<dbReference type="InterPro" id="IPR019734">
    <property type="entry name" value="TPR_rpt"/>
</dbReference>
<dbReference type="InterPro" id="IPR051829">
    <property type="entry name" value="Multiheme_Cytochr_ET"/>
</dbReference>
<dbReference type="Pfam" id="PF09699">
    <property type="entry name" value="Paired_CXXCH_1"/>
    <property type="match status" value="1"/>
</dbReference>
<dbReference type="SUPFAM" id="SSF48695">
    <property type="entry name" value="Multiheme cytochromes"/>
    <property type="match status" value="1"/>
</dbReference>
<accession>A0A2S0VLF8</accession>
<dbReference type="KEGG" id="cate:C2869_00570"/>
<dbReference type="SUPFAM" id="SSF48452">
    <property type="entry name" value="TPR-like"/>
    <property type="match status" value="1"/>
</dbReference>
<evidence type="ECO:0000256" key="2">
    <source>
        <dbReference type="PROSITE-ProRule" id="PRU00339"/>
    </source>
</evidence>
<dbReference type="Proteomes" id="UP000244441">
    <property type="component" value="Chromosome"/>
</dbReference>
<gene>
    <name evidence="4" type="ORF">C2869_00570</name>
</gene>
<keyword evidence="2" id="KW-0802">TPR repeat</keyword>
<keyword evidence="1" id="KW-0732">Signal</keyword>
<dbReference type="InterPro" id="IPR011990">
    <property type="entry name" value="TPR-like_helical_dom_sf"/>
</dbReference>
<name>A0A2S0VLF8_9ALTE</name>
<keyword evidence="5" id="KW-1185">Reference proteome</keyword>
<organism evidence="4 5">
    <name type="scientific">Saccharobesus litoralis</name>
    <dbReference type="NCBI Taxonomy" id="2172099"/>
    <lineage>
        <taxon>Bacteria</taxon>
        <taxon>Pseudomonadati</taxon>
        <taxon>Pseudomonadota</taxon>
        <taxon>Gammaproteobacteria</taxon>
        <taxon>Alteromonadales</taxon>
        <taxon>Alteromonadaceae</taxon>
        <taxon>Saccharobesus</taxon>
    </lineage>
</organism>
<evidence type="ECO:0000259" key="3">
    <source>
        <dbReference type="Pfam" id="PF09699"/>
    </source>
</evidence>
<dbReference type="AlphaFoldDB" id="A0A2S0VLF8"/>
<dbReference type="PROSITE" id="PS50005">
    <property type="entry name" value="TPR"/>
    <property type="match status" value="3"/>
</dbReference>
<dbReference type="Gene3D" id="1.25.40.10">
    <property type="entry name" value="Tetratricopeptide repeat domain"/>
    <property type="match status" value="1"/>
</dbReference>
<dbReference type="Pfam" id="PF13181">
    <property type="entry name" value="TPR_8"/>
    <property type="match status" value="1"/>
</dbReference>
<dbReference type="EMBL" id="CP026604">
    <property type="protein sequence ID" value="AWB65025.1"/>
    <property type="molecule type" value="Genomic_DNA"/>
</dbReference>
<sequence>MLPLCNLLRISQLNVLVVKTLIKQVMTSQLKTTLTICIFLLITVGLTLLFTGDDTAQEAYSQESVDNSPSLTLPTLLNYSVSKGAAQGYVDDRLCSNCHAQHSQTFQHVGMSHSFGTPAVMKKIENFTAQPFYHAKSNRYYQITQENEQLIFHRYQLDEQGNKINEWTRNIDYVVGSGNTSRSYLYQNNLGELFQLPLSWYSQTQQWQMAPGFDKAEHAGVNRPVQRQCMFCHNAFPEVEVNSDLHWQPHIFPKSLPSGIGCQRCHGPGAEHIDKVLNPIDEEPLLAIREAIVNPAKLPADQRDSVCFQCHMQPSAHLSGIRKLERADYSFRPGENLNDYLIHVDVVEQGKKQDDKFQINHHGYRLAQSECFKQSNSELTCISCHNPHQKPNKQDKNQHFANVCIDCHQDAAAVAPHTVNDKDNCIGCHMPRRRTQDVVHVVMTDHKIQRFLPKGDSQAELQEVDPVLLDMNFAWPHAAPQGSEGEMYKAITMLRAFPNANYLDYLTAMISRTEDVPIQAYFDLAQGQLSLQRYEQALNTVEIILAEQPDNQRALMWKALALFALGDNKQSAAIFATLVEQKSQISEVYFNYALLHLKLNNISQAQKLLNKTVSLKENMPQAWYYLALVADKNNQYQLAIEHLQTALAIEPSYTKAYKKIIEYYTYLGDEAQARRYTEHALKYAAQPSSLSVK</sequence>
<dbReference type="CDD" id="cd08168">
    <property type="entry name" value="Cytochrom_C3"/>
    <property type="match status" value="1"/>
</dbReference>
<dbReference type="Pfam" id="PF00515">
    <property type="entry name" value="TPR_1"/>
    <property type="match status" value="1"/>
</dbReference>
<dbReference type="Gene3D" id="1.10.1130.10">
    <property type="entry name" value="Flavocytochrome C3, Chain A"/>
    <property type="match status" value="1"/>
</dbReference>
<evidence type="ECO:0000313" key="4">
    <source>
        <dbReference type="EMBL" id="AWB65025.1"/>
    </source>
</evidence>
<proteinExistence type="predicted"/>
<dbReference type="SMART" id="SM00028">
    <property type="entry name" value="TPR"/>
    <property type="match status" value="4"/>
</dbReference>
<feature type="repeat" description="TPR" evidence="2">
    <location>
        <begin position="586"/>
        <end position="619"/>
    </location>
</feature>
<feature type="domain" description="Doubled CXXCH motif" evidence="3">
    <location>
        <begin position="380"/>
        <end position="412"/>
    </location>
</feature>
<reference evidence="4 5" key="1">
    <citation type="submission" date="2018-01" db="EMBL/GenBank/DDBJ databases">
        <title>Genome sequence of a Cantenovulum-like bacteria.</title>
        <authorList>
            <person name="Tan W.R."/>
            <person name="Lau N.-S."/>
            <person name="Go F."/>
            <person name="Amirul A.-A.A."/>
        </authorList>
    </citation>
    <scope>NUCLEOTIDE SEQUENCE [LARGE SCALE GENOMIC DNA]</scope>
    <source>
        <strain evidence="4 5">CCB-QB4</strain>
    </source>
</reference>
<dbReference type="InterPro" id="IPR010177">
    <property type="entry name" value="Paired_CXXCH_1"/>
</dbReference>
<feature type="repeat" description="TPR" evidence="2">
    <location>
        <begin position="620"/>
        <end position="653"/>
    </location>
</feature>
<feature type="repeat" description="TPR" evidence="2">
    <location>
        <begin position="518"/>
        <end position="551"/>
    </location>
</feature>
<evidence type="ECO:0000256" key="1">
    <source>
        <dbReference type="ARBA" id="ARBA00022729"/>
    </source>
</evidence>